<dbReference type="eggNOG" id="COG1014">
    <property type="taxonomic scope" value="Bacteria"/>
</dbReference>
<accession>I0ANB5</accession>
<proteinExistence type="predicted"/>
<reference evidence="3 4" key="1">
    <citation type="journal article" date="2012" name="Front. Microbiol.">
        <title>Complete genome of Ignavibacterium album, a metabolically versatile, flagellated, facultative anaerobe from the phylum Chlorobi.</title>
        <authorList>
            <person name="Liu Z."/>
            <person name="Frigaard N.-U."/>
            <person name="Vogl K."/>
            <person name="Iino T."/>
            <person name="Ohkuma M."/>
            <person name="Overmann J."/>
            <person name="Bryant D.A."/>
        </authorList>
    </citation>
    <scope>NUCLEOTIDE SEQUENCE [LARGE SCALE GENOMIC DNA]</scope>
    <source>
        <strain evidence="4">DSM 19864 / JCM 16511 / NBRC 101810 / Mat9-16</strain>
    </source>
</reference>
<evidence type="ECO:0000256" key="1">
    <source>
        <dbReference type="ARBA" id="ARBA00023002"/>
    </source>
</evidence>
<dbReference type="EMBL" id="CP003418">
    <property type="protein sequence ID" value="AFH50472.1"/>
    <property type="molecule type" value="Genomic_DNA"/>
</dbReference>
<dbReference type="SUPFAM" id="SSF53323">
    <property type="entry name" value="Pyruvate-ferredoxin oxidoreductase, PFOR, domain III"/>
    <property type="match status" value="1"/>
</dbReference>
<evidence type="ECO:0000313" key="4">
    <source>
        <dbReference type="Proteomes" id="UP000007394"/>
    </source>
</evidence>
<dbReference type="AlphaFoldDB" id="I0ANB5"/>
<feature type="domain" description="Pyruvate/ketoisovalerate oxidoreductase catalytic" evidence="2">
    <location>
        <begin position="11"/>
        <end position="187"/>
    </location>
</feature>
<name>I0ANB5_IGNAJ</name>
<dbReference type="RefSeq" id="WP_014561613.1">
    <property type="nucleotide sequence ID" value="NC_017464.1"/>
</dbReference>
<gene>
    <name evidence="3" type="primary">iorB</name>
    <name evidence="3" type="ordered locus">IALB_2769</name>
</gene>
<sequence>MKADIILSGVGGQGIVSIAATIAQAALDNNLFIKQSEVHGMSQRGGAVYSHLRISDREIASDLIPLGHADIIISVEPMESLRYLPWLKEDGWLVTNSTPFINIPDYPDLKSLHLEIEKFPNHILINADEIARQVKSPRSSNIVMLGAASPFLEIPIENFEQAIGKIFGRKGEKIVELNIQALHAGREYSLTHQKEKV</sequence>
<dbReference type="PANTHER" id="PTHR43854:SF1">
    <property type="entry name" value="INDOLEPYRUVATE OXIDOREDUCTASE SUBUNIT IORB"/>
    <property type="match status" value="1"/>
</dbReference>
<dbReference type="HOGENOM" id="CLU_087284_1_1_10"/>
<evidence type="ECO:0000313" key="3">
    <source>
        <dbReference type="EMBL" id="AFH50472.1"/>
    </source>
</evidence>
<keyword evidence="3" id="KW-0670">Pyruvate</keyword>
<dbReference type="Proteomes" id="UP000007394">
    <property type="component" value="Chromosome"/>
</dbReference>
<keyword evidence="4" id="KW-1185">Reference proteome</keyword>
<dbReference type="Gene3D" id="3.40.920.10">
    <property type="entry name" value="Pyruvate-ferredoxin oxidoreductase, PFOR, domain III"/>
    <property type="match status" value="1"/>
</dbReference>
<dbReference type="InterPro" id="IPR019752">
    <property type="entry name" value="Pyrv/ketoisovalerate_OxRed_cat"/>
</dbReference>
<dbReference type="InterPro" id="IPR052198">
    <property type="entry name" value="IorB_Oxidoreductase"/>
</dbReference>
<dbReference type="OrthoDB" id="9789125at2"/>
<dbReference type="GO" id="GO:0016903">
    <property type="term" value="F:oxidoreductase activity, acting on the aldehyde or oxo group of donors"/>
    <property type="evidence" value="ECO:0007669"/>
    <property type="project" value="InterPro"/>
</dbReference>
<dbReference type="Pfam" id="PF01558">
    <property type="entry name" value="POR"/>
    <property type="match status" value="1"/>
</dbReference>
<keyword evidence="1" id="KW-0560">Oxidoreductase</keyword>
<dbReference type="PANTHER" id="PTHR43854">
    <property type="entry name" value="INDOLEPYRUVATE OXIDOREDUCTASE SUBUNIT IORB"/>
    <property type="match status" value="1"/>
</dbReference>
<evidence type="ECO:0000259" key="2">
    <source>
        <dbReference type="Pfam" id="PF01558"/>
    </source>
</evidence>
<dbReference type="InterPro" id="IPR002869">
    <property type="entry name" value="Pyrv_flavodox_OxRed_cen"/>
</dbReference>
<protein>
    <submittedName>
        <fullName evidence="3">Indolepyruvate ferredoxin oxidoreductase subunit beta</fullName>
    </submittedName>
</protein>
<organism evidence="3 4">
    <name type="scientific">Ignavibacterium album (strain DSM 19864 / JCM 16511 / NBRC 101810 / Mat9-16)</name>
    <dbReference type="NCBI Taxonomy" id="945713"/>
    <lineage>
        <taxon>Bacteria</taxon>
        <taxon>Pseudomonadati</taxon>
        <taxon>Ignavibacteriota</taxon>
        <taxon>Ignavibacteria</taxon>
        <taxon>Ignavibacteriales</taxon>
        <taxon>Ignavibacteriaceae</taxon>
        <taxon>Ignavibacterium</taxon>
    </lineage>
</organism>
<dbReference type="STRING" id="945713.IALB_2769"/>
<dbReference type="PATRIC" id="fig|945713.3.peg.2786"/>
<dbReference type="KEGG" id="ial:IALB_2769"/>
<dbReference type="NCBIfam" id="NF005324">
    <property type="entry name" value="PRK06853.1-4"/>
    <property type="match status" value="1"/>
</dbReference>